<comment type="subcellular location">
    <subcellularLocation>
        <location evidence="1">Membrane</location>
        <topology evidence="1">Multi-pass membrane protein</topology>
    </subcellularLocation>
</comment>
<feature type="transmembrane region" description="Helical" evidence="7">
    <location>
        <begin position="528"/>
        <end position="546"/>
    </location>
</feature>
<dbReference type="PANTHER" id="PTHR45649:SF11">
    <property type="entry name" value="TRANSPORTER, PUTATIVE (EUROFUNG)-RELATED"/>
    <property type="match status" value="1"/>
</dbReference>
<evidence type="ECO:0000256" key="7">
    <source>
        <dbReference type="SAM" id="Phobius"/>
    </source>
</evidence>
<evidence type="ECO:0000256" key="5">
    <source>
        <dbReference type="ARBA" id="ARBA00023136"/>
    </source>
</evidence>
<sequence>MAPGRDLVDPNGHAGHDSHDSAEAEALLNETWLSTPDERLSVSSSGESMTFRVETPWPAHKPLTNPLDDGPELALGPLRNSTELDNAQLRAQGHEVALERRFSPLAALGLGFSITNSWVGYLSNFGQNLIYGGPQSVVFGLLVATAVQWTITLGLSEVASAFPSSGGQYHFTFILAPTKHKKFAAFTVGWMTLLGWWVITCSGVSLCAISVSGMINFWHPTFEAARWQIYLIYLATIFITAGPLFLAPKSVPRFTQATLFLSVSGFLVVFCLLLGLKKHTQPGSFITEPRLGTSGWNPGTAWMMGIGNALYAYGGTDGAIHIAEEIPRPGKNIPLAMNLTMCIGFLTAFPMSLAMMFGLRDVDAVLNSSLPSAEIFYQITGSKGIVTFMQLSLTSQWVTAGRMTWAFARDRGIPYSEFFSLVSTSRDFPVRATILSICFCCIYGLLYLASTTAFNSIVTSAVLYLSITYAVPQGIIATRGRATSLPSRAFDLGRAGYLCNILSPLLVAVIGTFICFPPELPVTTTNMNYTPVILFGLFMVILFLWYTRGEKFVGPRIDWELLNLTACK</sequence>
<feature type="region of interest" description="Disordered" evidence="6">
    <location>
        <begin position="1"/>
        <end position="22"/>
    </location>
</feature>
<evidence type="ECO:0000313" key="8">
    <source>
        <dbReference type="EMBL" id="ANM86650.1"/>
    </source>
</evidence>
<feature type="transmembrane region" description="Helical" evidence="7">
    <location>
        <begin position="428"/>
        <end position="448"/>
    </location>
</feature>
<reference evidence="9" key="2">
    <citation type="submission" date="2017-12" db="EMBL/GenBank/DDBJ databases">
        <title>Genome Sequencing Reveals a Rich Biosynthetic Potential.</title>
        <authorList>
            <person name="Bertrand R.L."/>
            <person name="Abdel-Hameed M.E."/>
            <person name="Sorensen J.L."/>
        </authorList>
    </citation>
    <scope>NUCLEOTIDE SEQUENCE</scope>
</reference>
<feature type="transmembrane region" description="Helical" evidence="7">
    <location>
        <begin position="105"/>
        <end position="125"/>
    </location>
</feature>
<keyword evidence="5 7" id="KW-0472">Membrane</keyword>
<dbReference type="Gene3D" id="1.20.1740.10">
    <property type="entry name" value="Amino acid/polyamine transporter I"/>
    <property type="match status" value="1"/>
</dbReference>
<accession>A0A1Z1C4X7</accession>
<dbReference type="AlphaFoldDB" id="A0A1Z1C4X7"/>
<feature type="transmembrane region" description="Helical" evidence="7">
    <location>
        <begin position="454"/>
        <end position="476"/>
    </location>
</feature>
<dbReference type="GO" id="GO:0016020">
    <property type="term" value="C:membrane"/>
    <property type="evidence" value="ECO:0007669"/>
    <property type="project" value="UniProtKB-SubCell"/>
</dbReference>
<keyword evidence="4 7" id="KW-1133">Transmembrane helix</keyword>
<feature type="transmembrane region" description="Helical" evidence="7">
    <location>
        <begin position="227"/>
        <end position="246"/>
    </location>
</feature>
<dbReference type="PANTHER" id="PTHR45649">
    <property type="entry name" value="AMINO-ACID PERMEASE BAT1"/>
    <property type="match status" value="1"/>
</dbReference>
<evidence type="ECO:0000256" key="2">
    <source>
        <dbReference type="ARBA" id="ARBA00022448"/>
    </source>
</evidence>
<feature type="transmembrane region" description="Helical" evidence="7">
    <location>
        <begin position="497"/>
        <end position="516"/>
    </location>
</feature>
<evidence type="ECO:0000256" key="3">
    <source>
        <dbReference type="ARBA" id="ARBA00022692"/>
    </source>
</evidence>
<dbReference type="Pfam" id="PF13520">
    <property type="entry name" value="AA_permease_2"/>
    <property type="match status" value="1"/>
</dbReference>
<reference evidence="8" key="1">
    <citation type="submission" date="2016-05" db="EMBL/GenBank/DDBJ databases">
        <title>Lichen genome sequencing reveals its rich biosynthetic potential.</title>
        <authorList>
            <person name="Bertrand R.L."/>
            <person name="Abdel-Hameed M."/>
            <person name="Sorensen J.L."/>
        </authorList>
    </citation>
    <scope>NUCLEOTIDE SEQUENCE</scope>
</reference>
<feature type="region of interest" description="Disordered" evidence="6">
    <location>
        <begin position="57"/>
        <end position="78"/>
    </location>
</feature>
<dbReference type="EMBL" id="MG777478">
    <property type="protein sequence ID" value="AUW30840.1"/>
    <property type="molecule type" value="Genomic_DNA"/>
</dbReference>
<evidence type="ECO:0000313" key="9">
    <source>
        <dbReference type="EMBL" id="AUW30840.1"/>
    </source>
</evidence>
<dbReference type="GO" id="GO:0022857">
    <property type="term" value="F:transmembrane transporter activity"/>
    <property type="evidence" value="ECO:0007669"/>
    <property type="project" value="InterPro"/>
</dbReference>
<proteinExistence type="predicted"/>
<dbReference type="EMBL" id="KX264287">
    <property type="protein sequence ID" value="ANM86650.1"/>
    <property type="molecule type" value="Genomic_DNA"/>
</dbReference>
<feature type="transmembrane region" description="Helical" evidence="7">
    <location>
        <begin position="137"/>
        <end position="162"/>
    </location>
</feature>
<keyword evidence="2" id="KW-0813">Transport</keyword>
<evidence type="ECO:0000256" key="1">
    <source>
        <dbReference type="ARBA" id="ARBA00004141"/>
    </source>
</evidence>
<evidence type="ECO:0000256" key="4">
    <source>
        <dbReference type="ARBA" id="ARBA00022989"/>
    </source>
</evidence>
<dbReference type="PIRSF" id="PIRSF006060">
    <property type="entry name" value="AA_transporter"/>
    <property type="match status" value="1"/>
</dbReference>
<feature type="transmembrane region" description="Helical" evidence="7">
    <location>
        <begin position="258"/>
        <end position="276"/>
    </location>
</feature>
<organism evidence="8">
    <name type="scientific">Cladonia uncialis subsp. uncialis</name>
    <dbReference type="NCBI Taxonomy" id="180999"/>
    <lineage>
        <taxon>Eukaryota</taxon>
        <taxon>Fungi</taxon>
        <taxon>Dikarya</taxon>
        <taxon>Ascomycota</taxon>
        <taxon>Pezizomycotina</taxon>
        <taxon>Lecanoromycetes</taxon>
        <taxon>OSLEUM clade</taxon>
        <taxon>Lecanoromycetidae</taxon>
        <taxon>Lecanorales</taxon>
        <taxon>Lecanorineae</taxon>
        <taxon>Cladoniaceae</taxon>
        <taxon>Cladonia</taxon>
    </lineage>
</organism>
<feature type="transmembrane region" description="Helical" evidence="7">
    <location>
        <begin position="335"/>
        <end position="355"/>
    </location>
</feature>
<protein>
    <submittedName>
        <fullName evidence="8">Putative choline transport protein</fullName>
    </submittedName>
</protein>
<keyword evidence="3 7" id="KW-0812">Transmembrane</keyword>
<name>A0A1Z1C4X7_CLAUC</name>
<feature type="transmembrane region" description="Helical" evidence="7">
    <location>
        <begin position="183"/>
        <end position="215"/>
    </location>
</feature>
<evidence type="ECO:0000256" key="6">
    <source>
        <dbReference type="SAM" id="MobiDB-lite"/>
    </source>
</evidence>
<dbReference type="InterPro" id="IPR002293">
    <property type="entry name" value="AA/rel_permease1"/>
</dbReference>